<name>A0A9X1IKY4_9GAMM</name>
<evidence type="ECO:0000313" key="2">
    <source>
        <dbReference type="Proteomes" id="UP001139095"/>
    </source>
</evidence>
<dbReference type="InterPro" id="IPR038136">
    <property type="entry name" value="CofD-like_dom_sf"/>
</dbReference>
<comment type="caution">
    <text evidence="1">The sequence shown here is derived from an EMBL/GenBank/DDBJ whole genome shotgun (WGS) entry which is preliminary data.</text>
</comment>
<dbReference type="GO" id="GO:0043743">
    <property type="term" value="F:LPPG:FO 2-phospho-L-lactate transferase activity"/>
    <property type="evidence" value="ECO:0007669"/>
    <property type="project" value="InterPro"/>
</dbReference>
<organism evidence="1 2">
    <name type="scientific">Marinomonas algarum</name>
    <dbReference type="NCBI Taxonomy" id="2883105"/>
    <lineage>
        <taxon>Bacteria</taxon>
        <taxon>Pseudomonadati</taxon>
        <taxon>Pseudomonadota</taxon>
        <taxon>Gammaproteobacteria</taxon>
        <taxon>Oceanospirillales</taxon>
        <taxon>Oceanospirillaceae</taxon>
        <taxon>Marinomonas</taxon>
    </lineage>
</organism>
<dbReference type="SUPFAM" id="SSF142338">
    <property type="entry name" value="CofD-like"/>
    <property type="match status" value="1"/>
</dbReference>
<dbReference type="AlphaFoldDB" id="A0A9X1IKY4"/>
<dbReference type="EMBL" id="JAJATW010000004">
    <property type="protein sequence ID" value="MCB5161120.1"/>
    <property type="molecule type" value="Genomic_DNA"/>
</dbReference>
<dbReference type="NCBIfam" id="TIGR04357">
    <property type="entry name" value="CofD_rel_GAK"/>
    <property type="match status" value="1"/>
</dbReference>
<accession>A0A9X1IKY4</accession>
<dbReference type="CDD" id="cd07187">
    <property type="entry name" value="YvcK_like"/>
    <property type="match status" value="1"/>
</dbReference>
<dbReference type="InterPro" id="IPR027591">
    <property type="entry name" value="CofD-rel_GAK"/>
</dbReference>
<sequence>MTTPFRIWRRMTMPDLVRVHRYQSLPEQGPKVLFFSGGSALNKISRVFKQYSHHSVHLVTPFDSGGSSARLRAEFDIPAVGDLRSRLMALADETVMGQPEVYDLFTHRLAQEAKPQALKDQLNALVMGEHPLIVPIPNPMKALIQTQLAVTQSRIQEDFDLRGASIGNLIMAGGYLNNQQQLDPIVFLFSRLIKSLGEVKTTLDASLHLGVELENDDIVLGQHRITGKETCVLSSPIKRMWLNQGLRHVRPTNRFIATDRQDAIENADLICYPPGSFYSSVLANLLPEGVGRAICANPNPKVYLPNLGVDPEQRGLSLMSCIMRLVAVVSDDVNKSEAVDTGGTKAVPLLGSALDYVLLDDHYDYGDLDETQLDAMNITVIRTPLITDKPDKYDEKRVAQALLSFV</sequence>
<protein>
    <submittedName>
        <fullName evidence="1">GAK system CofD-like protein</fullName>
    </submittedName>
</protein>
<keyword evidence="2" id="KW-1185">Reference proteome</keyword>
<dbReference type="RefSeq" id="WP_226753503.1">
    <property type="nucleotide sequence ID" value="NZ_JAJATW010000004.1"/>
</dbReference>
<dbReference type="PANTHER" id="PTHR31240:SF0">
    <property type="entry name" value="MATERNAL EFFECT EMBRYO ARREST 18"/>
    <property type="match status" value="1"/>
</dbReference>
<dbReference type="Proteomes" id="UP001139095">
    <property type="component" value="Unassembled WGS sequence"/>
</dbReference>
<dbReference type="Pfam" id="PF01933">
    <property type="entry name" value="CofD"/>
    <property type="match status" value="1"/>
</dbReference>
<proteinExistence type="predicted"/>
<evidence type="ECO:0000313" key="1">
    <source>
        <dbReference type="EMBL" id="MCB5161120.1"/>
    </source>
</evidence>
<dbReference type="Gene3D" id="3.40.50.10680">
    <property type="entry name" value="CofD-like domains"/>
    <property type="match status" value="1"/>
</dbReference>
<gene>
    <name evidence="1" type="ORF">LG368_04305</name>
</gene>
<dbReference type="PANTHER" id="PTHR31240">
    <property type="entry name" value="MATERNAL EFFECT EMBRYO ARREST 18"/>
    <property type="match status" value="1"/>
</dbReference>
<dbReference type="InterPro" id="IPR002882">
    <property type="entry name" value="CofD"/>
</dbReference>
<reference evidence="1" key="1">
    <citation type="submission" date="2021-10" db="EMBL/GenBank/DDBJ databases">
        <title>Marinomonas pontica sp. nov., isolated from the Black Sea.</title>
        <authorList>
            <person name="Zhao L.-H."/>
            <person name="Xue J.-H."/>
        </authorList>
    </citation>
    <scope>NUCLEOTIDE SEQUENCE</scope>
    <source>
        <strain evidence="1">E8</strain>
    </source>
</reference>